<dbReference type="GO" id="GO:0006281">
    <property type="term" value="P:DNA repair"/>
    <property type="evidence" value="ECO:0007669"/>
    <property type="project" value="UniProtKB-KW"/>
</dbReference>
<dbReference type="eggNOG" id="KOG0987">
    <property type="taxonomic scope" value="Eukaryota"/>
</dbReference>
<keyword evidence="1" id="KW-0227">DNA damage</keyword>
<comment type="catalytic activity">
    <reaction evidence="1">
        <text>ATP + H2O = ADP + phosphate + H(+)</text>
        <dbReference type="Rhea" id="RHEA:13065"/>
        <dbReference type="ChEBI" id="CHEBI:15377"/>
        <dbReference type="ChEBI" id="CHEBI:15378"/>
        <dbReference type="ChEBI" id="CHEBI:30616"/>
        <dbReference type="ChEBI" id="CHEBI:43474"/>
        <dbReference type="ChEBI" id="CHEBI:456216"/>
        <dbReference type="EC" id="5.6.2.3"/>
    </reaction>
</comment>
<comment type="cofactor">
    <cofactor evidence="1">
        <name>Mg(2+)</name>
        <dbReference type="ChEBI" id="CHEBI:18420"/>
    </cofactor>
</comment>
<sequence>MPSGHEKRIKRSFPVTQPHRQQTMNCYNFSADQQSVFDRIIAAVNDLDNPIRLFVSGTAGTGKSYLIKALIDELGYGRVSVCAPTGMAAKLVEGRTIHSLCKLAVVEEGEEKNPDDGAPAAKKSRRDTGMRLFIIDEISMCSAELLDNLEKDLSSKRKDRGPFGGFNIVAFGDLYQIPPVKAKWVFKSELWKTHFQYAELNSNHRQQADPEFAQMLQRFRVGELTDLDRAFLKSRVVPNQAGDTFVACTADAYNKTAKGQALILLRTNKVIQDVNNEILQQKFPGHIVPVNSLHYRFNPGQENENPEPPRITEKCKIALNSNVMITQNIRSSGLRNGEIGQAIEIHGKDAVNRVTILFEGGKAVNVYRMRKSGFLNKTRTLELHLPLTPAYALTYHKAQGQTLDEVFLNLTQRMEASLFFVGASRVRTKEGLRILAYSDKFDIVVDADVVAEYERLRALPQM</sequence>
<keyword evidence="1" id="KW-0067">ATP-binding</keyword>
<dbReference type="Gene3D" id="3.40.50.300">
    <property type="entry name" value="P-loop containing nucleotide triphosphate hydrolases"/>
    <property type="match status" value="2"/>
</dbReference>
<keyword evidence="4" id="KW-1185">Reference proteome</keyword>
<dbReference type="PANTHER" id="PTHR47642:SF6">
    <property type="entry name" value="ATP-DEPENDENT DNA HELICASE"/>
    <property type="match status" value="1"/>
</dbReference>
<dbReference type="GO" id="GO:0005524">
    <property type="term" value="F:ATP binding"/>
    <property type="evidence" value="ECO:0007669"/>
    <property type="project" value="UniProtKB-KW"/>
</dbReference>
<reference evidence="3" key="1">
    <citation type="submission" date="2007-07" db="EMBL/GenBank/DDBJ databases">
        <title>PCAP assembly of the Caenorhabditis remanei genome.</title>
        <authorList>
            <consortium name="The Caenorhabditis remanei Sequencing Consortium"/>
            <person name="Wilson R.K."/>
        </authorList>
    </citation>
    <scope>NUCLEOTIDE SEQUENCE [LARGE SCALE GENOMIC DNA]</scope>
    <source>
        <strain evidence="3">PB4641</strain>
    </source>
</reference>
<dbReference type="HOGENOM" id="CLU_001613_7_1_1"/>
<dbReference type="Proteomes" id="UP000008281">
    <property type="component" value="Unassembled WGS sequence"/>
</dbReference>
<dbReference type="EMBL" id="DS268439">
    <property type="protein sequence ID" value="EFP00489.1"/>
    <property type="molecule type" value="Genomic_DNA"/>
</dbReference>
<dbReference type="GO" id="GO:0000723">
    <property type="term" value="P:telomere maintenance"/>
    <property type="evidence" value="ECO:0007669"/>
    <property type="project" value="InterPro"/>
</dbReference>
<proteinExistence type="inferred from homology"/>
<dbReference type="InterPro" id="IPR027417">
    <property type="entry name" value="P-loop_NTPase"/>
</dbReference>
<dbReference type="EC" id="5.6.2.3" evidence="1"/>
<organism evidence="4">
    <name type="scientific">Caenorhabditis remanei</name>
    <name type="common">Caenorhabditis vulgaris</name>
    <dbReference type="NCBI Taxonomy" id="31234"/>
    <lineage>
        <taxon>Eukaryota</taxon>
        <taxon>Metazoa</taxon>
        <taxon>Ecdysozoa</taxon>
        <taxon>Nematoda</taxon>
        <taxon>Chromadorea</taxon>
        <taxon>Rhabditida</taxon>
        <taxon>Rhabditina</taxon>
        <taxon>Rhabditomorpha</taxon>
        <taxon>Rhabditoidea</taxon>
        <taxon>Rhabditidae</taxon>
        <taxon>Peloderinae</taxon>
        <taxon>Caenorhabditis</taxon>
    </lineage>
</organism>
<keyword evidence="1" id="KW-0547">Nucleotide-binding</keyword>
<dbReference type="OrthoDB" id="5986116at2759"/>
<comment type="similarity">
    <text evidence="1">Belongs to the helicase family.</text>
</comment>
<dbReference type="InterPro" id="IPR010285">
    <property type="entry name" value="DNA_helicase_pif1-like_DEAD"/>
</dbReference>
<dbReference type="AlphaFoldDB" id="E3MEP5"/>
<dbReference type="GO" id="GO:0043139">
    <property type="term" value="F:5'-3' DNA helicase activity"/>
    <property type="evidence" value="ECO:0007669"/>
    <property type="project" value="UniProtKB-EC"/>
</dbReference>
<dbReference type="SUPFAM" id="SSF52540">
    <property type="entry name" value="P-loop containing nucleoside triphosphate hydrolases"/>
    <property type="match status" value="2"/>
</dbReference>
<keyword evidence="1" id="KW-0233">DNA recombination</keyword>
<evidence type="ECO:0000313" key="3">
    <source>
        <dbReference type="EMBL" id="EFP00489.1"/>
    </source>
</evidence>
<gene>
    <name evidence="3" type="ORF">CRE_21826</name>
</gene>
<dbReference type="PANTHER" id="PTHR47642">
    <property type="entry name" value="ATP-DEPENDENT DNA HELICASE"/>
    <property type="match status" value="1"/>
</dbReference>
<name>E3MEP5_CAERE</name>
<keyword evidence="1" id="KW-0378">Hydrolase</keyword>
<dbReference type="GO" id="GO:0016787">
    <property type="term" value="F:hydrolase activity"/>
    <property type="evidence" value="ECO:0007669"/>
    <property type="project" value="UniProtKB-KW"/>
</dbReference>
<evidence type="ECO:0000256" key="1">
    <source>
        <dbReference type="RuleBase" id="RU363044"/>
    </source>
</evidence>
<dbReference type="GO" id="GO:0006310">
    <property type="term" value="P:DNA recombination"/>
    <property type="evidence" value="ECO:0007669"/>
    <property type="project" value="UniProtKB-KW"/>
</dbReference>
<keyword evidence="1" id="KW-0234">DNA repair</keyword>
<dbReference type="InterPro" id="IPR051055">
    <property type="entry name" value="PIF1_helicase"/>
</dbReference>
<dbReference type="Pfam" id="PF05970">
    <property type="entry name" value="PIF1"/>
    <property type="match status" value="1"/>
</dbReference>
<evidence type="ECO:0000313" key="4">
    <source>
        <dbReference type="Proteomes" id="UP000008281"/>
    </source>
</evidence>
<feature type="domain" description="DNA helicase Pif1-like DEAD-box helicase" evidence="2">
    <location>
        <begin position="29"/>
        <end position="227"/>
    </location>
</feature>
<dbReference type="STRING" id="31234.E3MEP5"/>
<accession>E3MEP5</accession>
<protein>
    <recommendedName>
        <fullName evidence="1">ATP-dependent DNA helicase</fullName>
        <ecNumber evidence="1">5.6.2.3</ecNumber>
    </recommendedName>
</protein>
<dbReference type="CDD" id="cd18809">
    <property type="entry name" value="SF1_C_RecD"/>
    <property type="match status" value="1"/>
</dbReference>
<evidence type="ECO:0000259" key="2">
    <source>
        <dbReference type="Pfam" id="PF05970"/>
    </source>
</evidence>
<keyword evidence="1" id="KW-0347">Helicase</keyword>